<evidence type="ECO:0000259" key="3">
    <source>
        <dbReference type="Pfam" id="PF13406"/>
    </source>
</evidence>
<evidence type="ECO:0000313" key="4">
    <source>
        <dbReference type="EMBL" id="SBW00055.1"/>
    </source>
</evidence>
<dbReference type="PANTHER" id="PTHR30163">
    <property type="entry name" value="MEMBRANE-BOUND LYTIC MUREIN TRANSGLYCOSYLASE B"/>
    <property type="match status" value="1"/>
</dbReference>
<dbReference type="GO" id="GO:0008933">
    <property type="term" value="F:peptidoglycan lytic transglycosylase activity"/>
    <property type="evidence" value="ECO:0007669"/>
    <property type="project" value="TreeGrafter"/>
</dbReference>
<gene>
    <name evidence="4" type="ORF">KL86DPRO_11715</name>
</gene>
<reference evidence="4" key="1">
    <citation type="submission" date="2016-04" db="EMBL/GenBank/DDBJ databases">
        <authorList>
            <person name="Evans L.H."/>
            <person name="Alamgir A."/>
            <person name="Owens N."/>
            <person name="Weber N.D."/>
            <person name="Virtaneva K."/>
            <person name="Barbian K."/>
            <person name="Babar A."/>
            <person name="Rosenke K."/>
        </authorList>
    </citation>
    <scope>NUCLEOTIDE SEQUENCE</scope>
    <source>
        <strain evidence="4">86</strain>
    </source>
</reference>
<feature type="compositionally biased region" description="Low complexity" evidence="1">
    <location>
        <begin position="529"/>
        <end position="554"/>
    </location>
</feature>
<evidence type="ECO:0000256" key="1">
    <source>
        <dbReference type="SAM" id="MobiDB-lite"/>
    </source>
</evidence>
<accession>A0A212JL87</accession>
<dbReference type="InterPro" id="IPR031304">
    <property type="entry name" value="SLT_2"/>
</dbReference>
<evidence type="ECO:0000256" key="2">
    <source>
        <dbReference type="SAM" id="SignalP"/>
    </source>
</evidence>
<dbReference type="AlphaFoldDB" id="A0A212JL87"/>
<dbReference type="CDD" id="cd13399">
    <property type="entry name" value="Slt35-like"/>
    <property type="match status" value="1"/>
</dbReference>
<keyword evidence="2" id="KW-0732">Signal</keyword>
<feature type="region of interest" description="Disordered" evidence="1">
    <location>
        <begin position="477"/>
        <end position="554"/>
    </location>
</feature>
<proteinExistence type="predicted"/>
<feature type="compositionally biased region" description="Low complexity" evidence="1">
    <location>
        <begin position="508"/>
        <end position="522"/>
    </location>
</feature>
<dbReference type="EMBL" id="FLUQ01000001">
    <property type="protein sequence ID" value="SBW00055.1"/>
    <property type="molecule type" value="Genomic_DNA"/>
</dbReference>
<dbReference type="InterPro" id="IPR043426">
    <property type="entry name" value="MltB-like"/>
</dbReference>
<feature type="chain" id="PRO_5012645802" evidence="2">
    <location>
        <begin position="43"/>
        <end position="554"/>
    </location>
</feature>
<dbReference type="GO" id="GO:0009253">
    <property type="term" value="P:peptidoglycan catabolic process"/>
    <property type="evidence" value="ECO:0007669"/>
    <property type="project" value="TreeGrafter"/>
</dbReference>
<organism evidence="4">
    <name type="scientific">uncultured delta proteobacterium</name>
    <dbReference type="NCBI Taxonomy" id="34034"/>
    <lineage>
        <taxon>Bacteria</taxon>
        <taxon>Deltaproteobacteria</taxon>
        <taxon>environmental samples</taxon>
    </lineage>
</organism>
<dbReference type="PANTHER" id="PTHR30163:SF9">
    <property type="entry name" value="MEMBRANE-BOUND LYTIC MUREIN TRANSGLYCOSYLASE B"/>
    <property type="match status" value="1"/>
</dbReference>
<name>A0A212JL87_9DELT</name>
<dbReference type="Gene3D" id="1.10.8.350">
    <property type="entry name" value="Bacterial muramidase"/>
    <property type="match status" value="1"/>
</dbReference>
<feature type="signal peptide" evidence="2">
    <location>
        <begin position="1"/>
        <end position="42"/>
    </location>
</feature>
<protein>
    <submittedName>
        <fullName evidence="4">Putative Membrane-bound lytic murein transglycosylase B-like protein</fullName>
    </submittedName>
</protein>
<feature type="region of interest" description="Disordered" evidence="1">
    <location>
        <begin position="76"/>
        <end position="162"/>
    </location>
</feature>
<feature type="domain" description="Transglycosylase SLT" evidence="3">
    <location>
        <begin position="193"/>
        <end position="431"/>
    </location>
</feature>
<dbReference type="SUPFAM" id="SSF53955">
    <property type="entry name" value="Lysozyme-like"/>
    <property type="match status" value="1"/>
</dbReference>
<dbReference type="Pfam" id="PF13406">
    <property type="entry name" value="SLT_2"/>
    <property type="match status" value="1"/>
</dbReference>
<dbReference type="InterPro" id="IPR023346">
    <property type="entry name" value="Lysozyme-like_dom_sf"/>
</dbReference>
<sequence length="554" mass="57214">MLSLFFHHAGLRRVFSLKRLAAFGVVSVVLLCASVCAVPAFAASAGEGGATVAPRADQGADKGKAAAAPAVSAAKTDAKSAVKNTAQPSATVKKKTAPARKKTVANTAGSSKKTAPAKAGAASPPPAKGAAKTVKPAATANPAKPAGKSAANAASAPTEKPAAPPKFPAAMVMPVSPQKDARLPVAETWAPLVKRLHKDGIDMAYLRSMFGRMGDAYSHEPMGAKITELFTNKYVAKPPRTTPIPKSDTPPVYKSMVKPESVAKCKVYLATHAAAFAVMEERYGVPKEVVAGLLMVETRLGTFLGYNSSFWSLACMAAADTPERVEAAVQAFPLPMTPDKEEWLQKILRERSAWAYKELLALIKHSAANDLDPLCMPGSVYGAIGICQFMPSNLPKFAVDGNNDGKIDLFDPADAIPSVGNYLKEHGWSGKELEEKSRSGHHAALKCYNKSNIYANTILALAGAIVAPPETLTADAGAASGKTVSPKAKGAEKAAPKAAVDAGKKAPAKSAAKPAAKPAAKTAPKKAAPKTAPKAGQNPAAPAAAKNAPQPSGK</sequence>
<feature type="compositionally biased region" description="Basic residues" evidence="1">
    <location>
        <begin position="92"/>
        <end position="103"/>
    </location>
</feature>
<feature type="compositionally biased region" description="Low complexity" evidence="1">
    <location>
        <begin position="107"/>
        <end position="161"/>
    </location>
</feature>